<gene>
    <name evidence="3" type="ORF">C1H46_030987</name>
</gene>
<comment type="caution">
    <text evidence="3">The sequence shown here is derived from an EMBL/GenBank/DDBJ whole genome shotgun (WGS) entry which is preliminary data.</text>
</comment>
<dbReference type="Proteomes" id="UP000315295">
    <property type="component" value="Unassembled WGS sequence"/>
</dbReference>
<keyword evidence="4" id="KW-1185">Reference proteome</keyword>
<keyword evidence="2" id="KW-0472">Membrane</keyword>
<proteinExistence type="predicted"/>
<feature type="transmembrane region" description="Helical" evidence="2">
    <location>
        <begin position="63"/>
        <end position="84"/>
    </location>
</feature>
<feature type="region of interest" description="Disordered" evidence="1">
    <location>
        <begin position="1"/>
        <end position="38"/>
    </location>
</feature>
<protein>
    <submittedName>
        <fullName evidence="3">Uncharacterized protein</fullName>
    </submittedName>
</protein>
<reference evidence="3 4" key="1">
    <citation type="journal article" date="2019" name="G3 (Bethesda)">
        <title>Sequencing of a Wild Apple (Malus baccata) Genome Unravels the Differences Between Cultivated and Wild Apple Species Regarding Disease Resistance and Cold Tolerance.</title>
        <authorList>
            <person name="Chen X."/>
        </authorList>
    </citation>
    <scope>NUCLEOTIDE SEQUENCE [LARGE SCALE GENOMIC DNA]</scope>
    <source>
        <strain evidence="4">cv. Shandingzi</strain>
        <tissue evidence="3">Leaves</tissue>
    </source>
</reference>
<keyword evidence="2" id="KW-0812">Transmembrane</keyword>
<evidence type="ECO:0000313" key="3">
    <source>
        <dbReference type="EMBL" id="TQD83481.1"/>
    </source>
</evidence>
<evidence type="ECO:0000256" key="1">
    <source>
        <dbReference type="SAM" id="MobiDB-lite"/>
    </source>
</evidence>
<feature type="compositionally biased region" description="Polar residues" evidence="1">
    <location>
        <begin position="18"/>
        <end position="38"/>
    </location>
</feature>
<dbReference type="EMBL" id="VIEB01000677">
    <property type="protein sequence ID" value="TQD83481.1"/>
    <property type="molecule type" value="Genomic_DNA"/>
</dbReference>
<name>A0A540LAJ7_MALBA</name>
<evidence type="ECO:0000256" key="2">
    <source>
        <dbReference type="SAM" id="Phobius"/>
    </source>
</evidence>
<organism evidence="3 4">
    <name type="scientific">Malus baccata</name>
    <name type="common">Siberian crab apple</name>
    <name type="synonym">Pyrus baccata</name>
    <dbReference type="NCBI Taxonomy" id="106549"/>
    <lineage>
        <taxon>Eukaryota</taxon>
        <taxon>Viridiplantae</taxon>
        <taxon>Streptophyta</taxon>
        <taxon>Embryophyta</taxon>
        <taxon>Tracheophyta</taxon>
        <taxon>Spermatophyta</taxon>
        <taxon>Magnoliopsida</taxon>
        <taxon>eudicotyledons</taxon>
        <taxon>Gunneridae</taxon>
        <taxon>Pentapetalae</taxon>
        <taxon>rosids</taxon>
        <taxon>fabids</taxon>
        <taxon>Rosales</taxon>
        <taxon>Rosaceae</taxon>
        <taxon>Amygdaloideae</taxon>
        <taxon>Maleae</taxon>
        <taxon>Malus</taxon>
    </lineage>
</organism>
<accession>A0A540LAJ7</accession>
<keyword evidence="2" id="KW-1133">Transmembrane helix</keyword>
<dbReference type="AlphaFoldDB" id="A0A540LAJ7"/>
<sequence length="171" mass="18868">MSLKNENFNKRQGKDNSCADSIQNNNFNKQGNDISSSTVTRRSHLNRAAGCLKIPLRHSQDSAIDLLAVLALFIMFMPFCVVWFRQRPLKHKRGKQFSISVSSNTSAEGVLDDDNHEVQAASNVRSLDGEEMGIPQGVDRWDVAPSGKFSSTGVMMDPSYIESSGLKQGGF</sequence>
<evidence type="ECO:0000313" key="4">
    <source>
        <dbReference type="Proteomes" id="UP000315295"/>
    </source>
</evidence>